<feature type="non-terminal residue" evidence="1">
    <location>
        <position position="1"/>
    </location>
</feature>
<dbReference type="Pfam" id="PF08011">
    <property type="entry name" value="PDDEXK_9"/>
    <property type="match status" value="1"/>
</dbReference>
<sequence length="65" mass="7654">KVVIIEIKASKNDDDLKQDTNDALLQIEKKKYYEPFLKKDSINTIYCYGISFYNKQCEVSCKKIK</sequence>
<name>A0ABS7DJ48_9GAMM</name>
<organism evidence="1 2">
    <name type="scientific">Succinivibrio faecicola</name>
    <dbReference type="NCBI Taxonomy" id="2820300"/>
    <lineage>
        <taxon>Bacteria</taxon>
        <taxon>Pseudomonadati</taxon>
        <taxon>Pseudomonadota</taxon>
        <taxon>Gammaproteobacteria</taxon>
        <taxon>Aeromonadales</taxon>
        <taxon>Succinivibrionaceae</taxon>
        <taxon>Succinivibrio</taxon>
    </lineage>
</organism>
<dbReference type="RefSeq" id="WP_219938340.1">
    <property type="nucleotide sequence ID" value="NZ_JAGFNY010000056.1"/>
</dbReference>
<keyword evidence="2" id="KW-1185">Reference proteome</keyword>
<gene>
    <name evidence="1" type="ORF">J5V48_09435</name>
</gene>
<proteinExistence type="predicted"/>
<dbReference type="Proteomes" id="UP000731465">
    <property type="component" value="Unassembled WGS sequence"/>
</dbReference>
<dbReference type="InterPro" id="IPR012547">
    <property type="entry name" value="PDDEXK_9"/>
</dbReference>
<evidence type="ECO:0000313" key="1">
    <source>
        <dbReference type="EMBL" id="MBW7571112.1"/>
    </source>
</evidence>
<comment type="caution">
    <text evidence="1">The sequence shown here is derived from an EMBL/GenBank/DDBJ whole genome shotgun (WGS) entry which is preliminary data.</text>
</comment>
<reference evidence="1 2" key="1">
    <citation type="submission" date="2021-03" db="EMBL/GenBank/DDBJ databases">
        <title>Succinivibrio sp. nov. isolated from feces of cow.</title>
        <authorList>
            <person name="Choi J.-Y."/>
        </authorList>
    </citation>
    <scope>NUCLEOTIDE SEQUENCE [LARGE SCALE GENOMIC DNA]</scope>
    <source>
        <strain evidence="1 2">AGMB01872</strain>
    </source>
</reference>
<protein>
    <submittedName>
        <fullName evidence="1">PD-(D/E)XK nuclease domain-containing protein</fullName>
    </submittedName>
</protein>
<evidence type="ECO:0000313" key="2">
    <source>
        <dbReference type="Proteomes" id="UP000731465"/>
    </source>
</evidence>
<accession>A0ABS7DJ48</accession>
<dbReference type="EMBL" id="JAGFNY010000056">
    <property type="protein sequence ID" value="MBW7571112.1"/>
    <property type="molecule type" value="Genomic_DNA"/>
</dbReference>